<reference evidence="1" key="1">
    <citation type="submission" date="2021-11" db="EMBL/GenBank/DDBJ databases">
        <title>Description of novel Chryseobacterium species.</title>
        <authorList>
            <person name="Saticioglu I.B."/>
            <person name="Ay H."/>
            <person name="Altun S."/>
            <person name="Duman M."/>
        </authorList>
    </citation>
    <scope>NUCLEOTIDE SEQUENCE</scope>
    <source>
        <strain evidence="1">C-17</strain>
    </source>
</reference>
<name>A0A9Q3V3U5_9FLAO</name>
<dbReference type="RefSeq" id="WP_230669386.1">
    <property type="nucleotide sequence ID" value="NZ_JAJNAY010000001.1"/>
</dbReference>
<evidence type="ECO:0000313" key="2">
    <source>
        <dbReference type="Proteomes" id="UP001108025"/>
    </source>
</evidence>
<sequence length="199" mass="23727">MKTYLLLVFFFLSNTIFAQDRLSFVKDEKVKKEMLRSIEYFQKTIPLEVKNKIVFISFQFEELLEVENLSIYYSTNVLTQYAKLNNEGQFISSSQNKILYYNYSPNIIIVIENGFKYFDIYRLKELSEQIGISKNNLTKSEFFKYEKGNKYSADVVENFISLDKINNEFIPVRVNTFDLKSFMEIWYRLDVKEIPVSQT</sequence>
<evidence type="ECO:0000313" key="1">
    <source>
        <dbReference type="EMBL" id="MCD1117466.1"/>
    </source>
</evidence>
<gene>
    <name evidence="1" type="ORF">LO744_11405</name>
</gene>
<protein>
    <submittedName>
        <fullName evidence="1">Uncharacterized protein</fullName>
    </submittedName>
</protein>
<dbReference type="EMBL" id="JAJNAY010000001">
    <property type="protein sequence ID" value="MCD1117466.1"/>
    <property type="molecule type" value="Genomic_DNA"/>
</dbReference>
<dbReference type="Proteomes" id="UP001108025">
    <property type="component" value="Unassembled WGS sequence"/>
</dbReference>
<comment type="caution">
    <text evidence="1">The sequence shown here is derived from an EMBL/GenBank/DDBJ whole genome shotgun (WGS) entry which is preliminary data.</text>
</comment>
<accession>A0A9Q3V3U5</accession>
<organism evidence="1 2">
    <name type="scientific">Chryseobacterium turcicum</name>
    <dbReference type="NCBI Taxonomy" id="2898076"/>
    <lineage>
        <taxon>Bacteria</taxon>
        <taxon>Pseudomonadati</taxon>
        <taxon>Bacteroidota</taxon>
        <taxon>Flavobacteriia</taxon>
        <taxon>Flavobacteriales</taxon>
        <taxon>Weeksellaceae</taxon>
        <taxon>Chryseobacterium group</taxon>
        <taxon>Chryseobacterium</taxon>
    </lineage>
</organism>
<proteinExistence type="predicted"/>
<keyword evidence="2" id="KW-1185">Reference proteome</keyword>
<dbReference type="AlphaFoldDB" id="A0A9Q3V3U5"/>